<accession>A0A1A8MFG0</accession>
<evidence type="ECO:0000256" key="2">
    <source>
        <dbReference type="ARBA" id="ARBA00022670"/>
    </source>
</evidence>
<dbReference type="InterPro" id="IPR003653">
    <property type="entry name" value="Peptidase_C48_C"/>
</dbReference>
<evidence type="ECO:0000313" key="5">
    <source>
        <dbReference type="EMBL" id="SBR55660.1"/>
    </source>
</evidence>
<dbReference type="SUPFAM" id="SSF57903">
    <property type="entry name" value="FYVE/PHD zinc finger"/>
    <property type="match status" value="1"/>
</dbReference>
<gene>
    <name evidence="5" type="primary">Nfu_g_1_010794</name>
</gene>
<dbReference type="Pfam" id="PF02902">
    <property type="entry name" value="Peptidase_C48"/>
    <property type="match status" value="1"/>
</dbReference>
<reference evidence="5" key="2">
    <citation type="submission" date="2016-06" db="EMBL/GenBank/DDBJ databases">
        <title>The genome of a short-lived fish provides insights into sex chromosome evolution and the genetic control of aging.</title>
        <authorList>
            <person name="Reichwald K."/>
            <person name="Felder M."/>
            <person name="Petzold A."/>
            <person name="Koch P."/>
            <person name="Groth M."/>
            <person name="Platzer M."/>
        </authorList>
    </citation>
    <scope>NUCLEOTIDE SEQUENCE</scope>
    <source>
        <tissue evidence="5">Brain</tissue>
    </source>
</reference>
<dbReference type="EMBL" id="HAEF01014501">
    <property type="protein sequence ID" value="SBR55660.1"/>
    <property type="molecule type" value="Transcribed_RNA"/>
</dbReference>
<dbReference type="PROSITE" id="PS50600">
    <property type="entry name" value="ULP_PROTEASE"/>
    <property type="match status" value="1"/>
</dbReference>
<dbReference type="InterPro" id="IPR011011">
    <property type="entry name" value="Znf_FYVE_PHD"/>
</dbReference>
<dbReference type="InterPro" id="IPR038765">
    <property type="entry name" value="Papain-like_cys_pep_sf"/>
</dbReference>
<dbReference type="AlphaFoldDB" id="A0A1A8MFG0"/>
<reference evidence="5" key="1">
    <citation type="submission" date="2016-05" db="EMBL/GenBank/DDBJ databases">
        <authorList>
            <person name="Lavstsen T."/>
            <person name="Jespersen J.S."/>
        </authorList>
    </citation>
    <scope>NUCLEOTIDE SEQUENCE</scope>
    <source>
        <tissue evidence="5">Brain</tissue>
    </source>
</reference>
<evidence type="ECO:0000259" key="4">
    <source>
        <dbReference type="PROSITE" id="PS50600"/>
    </source>
</evidence>
<organism evidence="5">
    <name type="scientific">Nothobranchius pienaari</name>
    <dbReference type="NCBI Taxonomy" id="704102"/>
    <lineage>
        <taxon>Eukaryota</taxon>
        <taxon>Metazoa</taxon>
        <taxon>Chordata</taxon>
        <taxon>Craniata</taxon>
        <taxon>Vertebrata</taxon>
        <taxon>Euteleostomi</taxon>
        <taxon>Actinopterygii</taxon>
        <taxon>Neopterygii</taxon>
        <taxon>Teleostei</taxon>
        <taxon>Neoteleostei</taxon>
        <taxon>Acanthomorphata</taxon>
        <taxon>Ovalentaria</taxon>
        <taxon>Atherinomorphae</taxon>
        <taxon>Cyprinodontiformes</taxon>
        <taxon>Nothobranchiidae</taxon>
        <taxon>Nothobranchius</taxon>
    </lineage>
</organism>
<keyword evidence="3" id="KW-0378">Hydrolase</keyword>
<dbReference type="GO" id="GO:0006508">
    <property type="term" value="P:proteolysis"/>
    <property type="evidence" value="ECO:0007669"/>
    <property type="project" value="UniProtKB-KW"/>
</dbReference>
<protein>
    <submittedName>
        <fullName evidence="5">Ulp1 protease family, C-terminal catalytic domain</fullName>
    </submittedName>
</protein>
<name>A0A1A8MFG0_9TELE</name>
<dbReference type="GO" id="GO:0008234">
    <property type="term" value="F:cysteine-type peptidase activity"/>
    <property type="evidence" value="ECO:0007669"/>
    <property type="project" value="InterPro"/>
</dbReference>
<keyword evidence="2 5" id="KW-0645">Protease</keyword>
<evidence type="ECO:0000256" key="3">
    <source>
        <dbReference type="ARBA" id="ARBA00022801"/>
    </source>
</evidence>
<sequence>MPLSSIILPTEYSEYVHEQEKVQKDRDEKMAFPEASIWLCPVNVGGHWILVLVRMDHKEVIVIDPLGHERTYQRRILRNWRNFLRAKDARQGSWKVKTLPHGLQPDASSCGVLILRFAESFLQVGDLQSVSTAPAQMFQDRMDIATKLLQCKDKVEDYCVSCNMLHYDTCKDIIEMIQCDFCPRWTHKECATHFVDLFKCKKCELQ</sequence>
<comment type="similarity">
    <text evidence="1">Belongs to the peptidase C48 family.</text>
</comment>
<dbReference type="Gene3D" id="3.40.395.10">
    <property type="entry name" value="Adenoviral Proteinase, Chain A"/>
    <property type="match status" value="1"/>
</dbReference>
<proteinExistence type="inferred from homology"/>
<feature type="domain" description="Ubiquitin-like protease family profile" evidence="4">
    <location>
        <begin position="1"/>
        <end position="121"/>
    </location>
</feature>
<dbReference type="SUPFAM" id="SSF54001">
    <property type="entry name" value="Cysteine proteinases"/>
    <property type="match status" value="1"/>
</dbReference>
<evidence type="ECO:0000256" key="1">
    <source>
        <dbReference type="ARBA" id="ARBA00005234"/>
    </source>
</evidence>